<feature type="transmembrane region" description="Helical" evidence="11">
    <location>
        <begin position="7"/>
        <end position="28"/>
    </location>
</feature>
<gene>
    <name evidence="13" type="ORF">DES32_3085</name>
</gene>
<accession>A0A3D9YQD1</accession>
<dbReference type="Gene3D" id="2.30.42.10">
    <property type="match status" value="1"/>
</dbReference>
<keyword evidence="7 11" id="KW-0862">Zinc</keyword>
<feature type="transmembrane region" description="Helical" evidence="11">
    <location>
        <begin position="297"/>
        <end position="319"/>
    </location>
</feature>
<comment type="similarity">
    <text evidence="3 11">Belongs to the peptidase M50B family.</text>
</comment>
<evidence type="ECO:0000313" key="13">
    <source>
        <dbReference type="EMBL" id="REF84238.1"/>
    </source>
</evidence>
<evidence type="ECO:0000256" key="2">
    <source>
        <dbReference type="ARBA" id="ARBA00004141"/>
    </source>
</evidence>
<evidence type="ECO:0000256" key="3">
    <source>
        <dbReference type="ARBA" id="ARBA00007931"/>
    </source>
</evidence>
<dbReference type="EC" id="3.4.24.-" evidence="11"/>
<dbReference type="Pfam" id="PF17820">
    <property type="entry name" value="PDZ_6"/>
    <property type="match status" value="1"/>
</dbReference>
<evidence type="ECO:0000256" key="4">
    <source>
        <dbReference type="ARBA" id="ARBA00022670"/>
    </source>
</evidence>
<reference evidence="13 14" key="1">
    <citation type="submission" date="2018-08" db="EMBL/GenBank/DDBJ databases">
        <title>Genomic Encyclopedia of Type Strains, Phase IV (KMG-IV): sequencing the most valuable type-strain genomes for metagenomic binning, comparative biology and taxonomic classification.</title>
        <authorList>
            <person name="Goeker M."/>
        </authorList>
    </citation>
    <scope>NUCLEOTIDE SEQUENCE [LARGE SCALE GENOMIC DNA]</scope>
    <source>
        <strain evidence="13 14">BW863</strain>
    </source>
</reference>
<evidence type="ECO:0000256" key="9">
    <source>
        <dbReference type="ARBA" id="ARBA00023049"/>
    </source>
</evidence>
<protein>
    <recommendedName>
        <fullName evidence="11">Zinc metalloprotease</fullName>
        <ecNumber evidence="11">3.4.24.-</ecNumber>
    </recommendedName>
</protein>
<evidence type="ECO:0000256" key="6">
    <source>
        <dbReference type="ARBA" id="ARBA00022801"/>
    </source>
</evidence>
<dbReference type="CDD" id="cd06163">
    <property type="entry name" value="S2P-M50_PDZ_RseP-like"/>
    <property type="match status" value="1"/>
</dbReference>
<dbReference type="InterPro" id="IPR004387">
    <property type="entry name" value="Pept_M50_Zn"/>
</dbReference>
<comment type="cofactor">
    <cofactor evidence="1 11">
        <name>Zn(2+)</name>
        <dbReference type="ChEBI" id="CHEBI:29105"/>
    </cofactor>
</comment>
<keyword evidence="10 11" id="KW-0472">Membrane</keyword>
<keyword evidence="11" id="KW-0479">Metal-binding</keyword>
<evidence type="ECO:0000256" key="5">
    <source>
        <dbReference type="ARBA" id="ARBA00022692"/>
    </source>
</evidence>
<dbReference type="InterPro" id="IPR001478">
    <property type="entry name" value="PDZ"/>
</dbReference>
<dbReference type="OrthoDB" id="9782003at2"/>
<feature type="transmembrane region" description="Helical" evidence="11">
    <location>
        <begin position="114"/>
        <end position="138"/>
    </location>
</feature>
<dbReference type="NCBIfam" id="TIGR00054">
    <property type="entry name" value="RIP metalloprotease RseP"/>
    <property type="match status" value="1"/>
</dbReference>
<evidence type="ECO:0000259" key="12">
    <source>
        <dbReference type="SMART" id="SM00228"/>
    </source>
</evidence>
<dbReference type="Pfam" id="PF02163">
    <property type="entry name" value="Peptidase_M50"/>
    <property type="match status" value="1"/>
</dbReference>
<keyword evidence="14" id="KW-1185">Reference proteome</keyword>
<evidence type="ECO:0000256" key="11">
    <source>
        <dbReference type="RuleBase" id="RU362031"/>
    </source>
</evidence>
<dbReference type="GO" id="GO:0016020">
    <property type="term" value="C:membrane"/>
    <property type="evidence" value="ECO:0007669"/>
    <property type="project" value="UniProtKB-SubCell"/>
</dbReference>
<evidence type="ECO:0000256" key="7">
    <source>
        <dbReference type="ARBA" id="ARBA00022833"/>
    </source>
</evidence>
<dbReference type="SUPFAM" id="SSF50156">
    <property type="entry name" value="PDZ domain-like"/>
    <property type="match status" value="1"/>
</dbReference>
<sequence>MSISAHLAAVAGNILPFLFVLGIVVFFHELGHFLIGRLCGVKVDAFSLGFGPEITGFVDRWGTRWRLGLLPLGGYVKFHGDANGASMTDEEAAASMPEAERKVTFFGQSVWKRAAIVVAGPLANFVLAIVIFTGIFAIHGRGVLIPQVDKISHNGAAEAAGFKPNDVILSIDGRKVDSFEDVQRIVQVSSDVPLTFVVARLGKDVTLVATPRRRSQTTATGLADVGVLGVEAKAVEANWHIQRYGLVKSFQLATGETWYVIDQTATYVRGLFLGRESTDQLSGPIRIAEVSGEMAKVGFAALLNLAAVLSISIGILNLLPIPLLDGGHLFYYAIEAVRGKALNDRIQQVGFRIGLTFVLGLMILATYNDILRLTK</sequence>
<keyword evidence="6 11" id="KW-0378">Hydrolase</keyword>
<dbReference type="PANTHER" id="PTHR42837:SF2">
    <property type="entry name" value="MEMBRANE METALLOPROTEASE ARASP2, CHLOROPLASTIC-RELATED"/>
    <property type="match status" value="1"/>
</dbReference>
<dbReference type="Proteomes" id="UP000256900">
    <property type="component" value="Unassembled WGS sequence"/>
</dbReference>
<feature type="domain" description="PDZ" evidence="12">
    <location>
        <begin position="134"/>
        <end position="202"/>
    </location>
</feature>
<dbReference type="AlphaFoldDB" id="A0A3D9YQD1"/>
<dbReference type="GO" id="GO:0004222">
    <property type="term" value="F:metalloendopeptidase activity"/>
    <property type="evidence" value="ECO:0007669"/>
    <property type="project" value="InterPro"/>
</dbReference>
<keyword evidence="8 11" id="KW-1133">Transmembrane helix</keyword>
<keyword evidence="9 11" id="KW-0482">Metalloprotease</keyword>
<dbReference type="PANTHER" id="PTHR42837">
    <property type="entry name" value="REGULATOR OF SIGMA-E PROTEASE RSEP"/>
    <property type="match status" value="1"/>
</dbReference>
<dbReference type="InterPro" id="IPR041489">
    <property type="entry name" value="PDZ_6"/>
</dbReference>
<evidence type="ECO:0000256" key="10">
    <source>
        <dbReference type="ARBA" id="ARBA00023136"/>
    </source>
</evidence>
<evidence type="ECO:0000256" key="8">
    <source>
        <dbReference type="ARBA" id="ARBA00022989"/>
    </source>
</evidence>
<dbReference type="InterPro" id="IPR036034">
    <property type="entry name" value="PDZ_sf"/>
</dbReference>
<dbReference type="GO" id="GO:0006508">
    <property type="term" value="P:proteolysis"/>
    <property type="evidence" value="ECO:0007669"/>
    <property type="project" value="UniProtKB-KW"/>
</dbReference>
<evidence type="ECO:0000313" key="14">
    <source>
        <dbReference type="Proteomes" id="UP000256900"/>
    </source>
</evidence>
<feature type="transmembrane region" description="Helical" evidence="11">
    <location>
        <begin position="349"/>
        <end position="367"/>
    </location>
</feature>
<comment type="caution">
    <text evidence="13">The sequence shown here is derived from an EMBL/GenBank/DDBJ whole genome shotgun (WGS) entry which is preliminary data.</text>
</comment>
<dbReference type="RefSeq" id="WP_115837582.1">
    <property type="nucleotide sequence ID" value="NZ_CP025086.1"/>
</dbReference>
<comment type="subcellular location">
    <subcellularLocation>
        <location evidence="2">Membrane</location>
        <topology evidence="2">Multi-pass membrane protein</topology>
    </subcellularLocation>
</comment>
<dbReference type="InterPro" id="IPR008915">
    <property type="entry name" value="Peptidase_M50"/>
</dbReference>
<dbReference type="CDD" id="cd23081">
    <property type="entry name" value="cpPDZ_EcRseP-like"/>
    <property type="match status" value="1"/>
</dbReference>
<keyword evidence="4 13" id="KW-0645">Protease</keyword>
<evidence type="ECO:0000256" key="1">
    <source>
        <dbReference type="ARBA" id="ARBA00001947"/>
    </source>
</evidence>
<dbReference type="EMBL" id="QUMO01000005">
    <property type="protein sequence ID" value="REF84238.1"/>
    <property type="molecule type" value="Genomic_DNA"/>
</dbReference>
<organism evidence="13 14">
    <name type="scientific">Methylovirgula ligni</name>
    <dbReference type="NCBI Taxonomy" id="569860"/>
    <lineage>
        <taxon>Bacteria</taxon>
        <taxon>Pseudomonadati</taxon>
        <taxon>Pseudomonadota</taxon>
        <taxon>Alphaproteobacteria</taxon>
        <taxon>Hyphomicrobiales</taxon>
        <taxon>Beijerinckiaceae</taxon>
        <taxon>Methylovirgula</taxon>
    </lineage>
</organism>
<keyword evidence="5 11" id="KW-0812">Transmembrane</keyword>
<dbReference type="SMART" id="SM00228">
    <property type="entry name" value="PDZ"/>
    <property type="match status" value="1"/>
</dbReference>
<proteinExistence type="inferred from homology"/>
<name>A0A3D9YQD1_9HYPH</name>
<dbReference type="GO" id="GO:0046872">
    <property type="term" value="F:metal ion binding"/>
    <property type="evidence" value="ECO:0007669"/>
    <property type="project" value="UniProtKB-KW"/>
</dbReference>